<dbReference type="EMBL" id="CP041040">
    <property type="protein sequence ID" value="QDE34130.1"/>
    <property type="molecule type" value="Genomic_DNA"/>
</dbReference>
<evidence type="ECO:0008006" key="3">
    <source>
        <dbReference type="Google" id="ProtNLM"/>
    </source>
</evidence>
<name>A0A4Y5YMT2_9MICO</name>
<gene>
    <name evidence="1" type="ORF">FIV50_04585</name>
</gene>
<dbReference type="OrthoDB" id="5073647at2"/>
<dbReference type="RefSeq" id="WP_140036403.1">
    <property type="nucleotide sequence ID" value="NZ_CP041040.1"/>
</dbReference>
<organism evidence="1 2">
    <name type="scientific">Microbacterium foliorum</name>
    <dbReference type="NCBI Taxonomy" id="104336"/>
    <lineage>
        <taxon>Bacteria</taxon>
        <taxon>Bacillati</taxon>
        <taxon>Actinomycetota</taxon>
        <taxon>Actinomycetes</taxon>
        <taxon>Micrococcales</taxon>
        <taxon>Microbacteriaceae</taxon>
        <taxon>Microbacterium</taxon>
    </lineage>
</organism>
<reference evidence="1 2" key="1">
    <citation type="submission" date="2019-06" db="EMBL/GenBank/DDBJ databases">
        <title>Complete genome of Microbacterium foliorum M2.</title>
        <authorList>
            <person name="Cao G."/>
        </authorList>
    </citation>
    <scope>NUCLEOTIDE SEQUENCE [LARGE SCALE GENOMIC DNA]</scope>
    <source>
        <strain evidence="1 2">M2</strain>
    </source>
</reference>
<proteinExistence type="predicted"/>
<protein>
    <recommendedName>
        <fullName evidence="3">ESX-1 secretion-associated protein</fullName>
    </recommendedName>
</protein>
<evidence type="ECO:0000313" key="1">
    <source>
        <dbReference type="EMBL" id="QDE34130.1"/>
    </source>
</evidence>
<evidence type="ECO:0000313" key="2">
    <source>
        <dbReference type="Proteomes" id="UP000316125"/>
    </source>
</evidence>
<sequence length="102" mass="10295">MAQIEVSSEAYDAVRTALTEAASQLAASRNSISSAVPGMAFGPIGAFIPPVLNSIGSVVEGAAGFVGTVSQRTADGVQKAVEGFHTVDDTGRADLDRIASEG</sequence>
<accession>A0A4Y5YMT2</accession>
<dbReference type="Proteomes" id="UP000316125">
    <property type="component" value="Chromosome"/>
</dbReference>
<dbReference type="AlphaFoldDB" id="A0A4Y5YMT2"/>